<reference evidence="11" key="1">
    <citation type="journal article" date="2019" name="Int. J. Syst. Evol. Microbiol.">
        <title>The Global Catalogue of Microorganisms (GCM) 10K type strain sequencing project: providing services to taxonomists for standard genome sequencing and annotation.</title>
        <authorList>
            <consortium name="The Broad Institute Genomics Platform"/>
            <consortium name="The Broad Institute Genome Sequencing Center for Infectious Disease"/>
            <person name="Wu L."/>
            <person name="Ma J."/>
        </authorList>
    </citation>
    <scope>NUCLEOTIDE SEQUENCE [LARGE SCALE GENOMIC DNA]</scope>
    <source>
        <strain evidence="11">CCUG 30340</strain>
    </source>
</reference>
<evidence type="ECO:0000256" key="7">
    <source>
        <dbReference type="ARBA" id="ARBA00023136"/>
    </source>
</evidence>
<dbReference type="Proteomes" id="UP001595886">
    <property type="component" value="Unassembled WGS sequence"/>
</dbReference>
<feature type="transmembrane region" description="Helical" evidence="8">
    <location>
        <begin position="370"/>
        <end position="398"/>
    </location>
</feature>
<dbReference type="Gene3D" id="1.20.81.30">
    <property type="entry name" value="Type II secretion system (T2SS), domain F"/>
    <property type="match status" value="2"/>
</dbReference>
<dbReference type="NCBIfam" id="TIGR02120">
    <property type="entry name" value="GspF"/>
    <property type="match status" value="1"/>
</dbReference>
<dbReference type="Pfam" id="PF00482">
    <property type="entry name" value="T2SSF"/>
    <property type="match status" value="2"/>
</dbReference>
<feature type="transmembrane region" description="Helical" evidence="8">
    <location>
        <begin position="172"/>
        <end position="193"/>
    </location>
</feature>
<evidence type="ECO:0000313" key="10">
    <source>
        <dbReference type="EMBL" id="MFC4819485.1"/>
    </source>
</evidence>
<evidence type="ECO:0000256" key="4">
    <source>
        <dbReference type="ARBA" id="ARBA00022519"/>
    </source>
</evidence>
<dbReference type="RefSeq" id="WP_380019250.1">
    <property type="nucleotide sequence ID" value="NZ_JBHSHD010000003.1"/>
</dbReference>
<organism evidence="10 11">
    <name type="scientific">Dokdonella ginsengisoli</name>
    <dbReference type="NCBI Taxonomy" id="363846"/>
    <lineage>
        <taxon>Bacteria</taxon>
        <taxon>Pseudomonadati</taxon>
        <taxon>Pseudomonadota</taxon>
        <taxon>Gammaproteobacteria</taxon>
        <taxon>Lysobacterales</taxon>
        <taxon>Rhodanobacteraceae</taxon>
        <taxon>Dokdonella</taxon>
    </lineage>
</organism>
<protein>
    <submittedName>
        <fullName evidence="10">Type II secretion system inner membrane protein GspF</fullName>
    </submittedName>
</protein>
<evidence type="ECO:0000259" key="9">
    <source>
        <dbReference type="Pfam" id="PF00482"/>
    </source>
</evidence>
<evidence type="ECO:0000256" key="1">
    <source>
        <dbReference type="ARBA" id="ARBA00004429"/>
    </source>
</evidence>
<keyword evidence="4" id="KW-0997">Cell inner membrane</keyword>
<keyword evidence="3" id="KW-1003">Cell membrane</keyword>
<evidence type="ECO:0000256" key="3">
    <source>
        <dbReference type="ARBA" id="ARBA00022475"/>
    </source>
</evidence>
<comment type="caution">
    <text evidence="10">The sequence shown here is derived from an EMBL/GenBank/DDBJ whole genome shotgun (WGS) entry which is preliminary data.</text>
</comment>
<dbReference type="InterPro" id="IPR042094">
    <property type="entry name" value="T2SS_GspF_sf"/>
</dbReference>
<evidence type="ECO:0000256" key="6">
    <source>
        <dbReference type="ARBA" id="ARBA00022989"/>
    </source>
</evidence>
<comment type="subcellular location">
    <subcellularLocation>
        <location evidence="1">Cell inner membrane</location>
        <topology evidence="1">Multi-pass membrane protein</topology>
    </subcellularLocation>
</comment>
<feature type="transmembrane region" description="Helical" evidence="8">
    <location>
        <begin position="213"/>
        <end position="239"/>
    </location>
</feature>
<keyword evidence="7 8" id="KW-0472">Membrane</keyword>
<keyword evidence="6 8" id="KW-1133">Transmembrane helix</keyword>
<evidence type="ECO:0000256" key="8">
    <source>
        <dbReference type="SAM" id="Phobius"/>
    </source>
</evidence>
<accession>A0ABV9QS57</accession>
<feature type="domain" description="Type II secretion system protein GspF" evidence="9">
    <location>
        <begin position="71"/>
        <end position="194"/>
    </location>
</feature>
<evidence type="ECO:0000256" key="5">
    <source>
        <dbReference type="ARBA" id="ARBA00022692"/>
    </source>
</evidence>
<dbReference type="InterPro" id="IPR011850">
    <property type="entry name" value="T2SS_GspF"/>
</dbReference>
<dbReference type="PANTHER" id="PTHR30012:SF7">
    <property type="entry name" value="PROTEIN TRANSPORT PROTEIN HOFC HOMOLOG"/>
    <property type="match status" value="1"/>
</dbReference>
<comment type="similarity">
    <text evidence="2">Belongs to the GSP F family.</text>
</comment>
<evidence type="ECO:0000313" key="11">
    <source>
        <dbReference type="Proteomes" id="UP001595886"/>
    </source>
</evidence>
<dbReference type="PRINTS" id="PR00812">
    <property type="entry name" value="BCTERIALGSPF"/>
</dbReference>
<keyword evidence="11" id="KW-1185">Reference proteome</keyword>
<dbReference type="InterPro" id="IPR018076">
    <property type="entry name" value="T2SS_GspF_dom"/>
</dbReference>
<dbReference type="InterPro" id="IPR003004">
    <property type="entry name" value="GspF/PilC"/>
</dbReference>
<dbReference type="EMBL" id="JBHSHD010000003">
    <property type="protein sequence ID" value="MFC4819485.1"/>
    <property type="molecule type" value="Genomic_DNA"/>
</dbReference>
<proteinExistence type="inferred from homology"/>
<gene>
    <name evidence="10" type="primary">gspF</name>
    <name evidence="10" type="ORF">ACFO6Q_04075</name>
</gene>
<keyword evidence="5 8" id="KW-0812">Transmembrane</keyword>
<name>A0ABV9QS57_9GAMM</name>
<feature type="domain" description="Type II secretion system protein GspF" evidence="9">
    <location>
        <begin position="275"/>
        <end position="396"/>
    </location>
</feature>
<sequence length="405" mass="43738">MTLYYYKAVTPSGETLEGQLDVGTHEEAIGKLQDAGNIPLEVREADGGDSASLFAALFKRATLSEAQVVQFTQQLATLLGAGQPLDRALQILLDLPEGEKAKRMLERIRDQVRGGTPLSDALEAEHGSFSRLYVNMVRAGEAGGSLDDTLARLADYLERSAQLKSSVINAMIYPAFLVGMVLLSLMVLLIYVVPQFAPMFQDMNIEMPLITKIVLAVGSTLQNFWWAILGAVIFGAGWLRRQMADPVSRLKVDERLLKLRVAGDVIRKVETARLARTLGTLLKNGVPLLNGLTVARNVMGNSVLAEAVGNAAEEVKTGGGLGYALTQSKRFPKLALQMISVGEESGELDTMLLKVADTFDVEVKNTLDRLLAALVPATTIVMTVIVAMIMMAIVLPIMNIAGAVQ</sequence>
<evidence type="ECO:0000256" key="2">
    <source>
        <dbReference type="ARBA" id="ARBA00005745"/>
    </source>
</evidence>
<dbReference type="PANTHER" id="PTHR30012">
    <property type="entry name" value="GENERAL SECRETION PATHWAY PROTEIN"/>
    <property type="match status" value="1"/>
</dbReference>